<keyword evidence="1" id="KW-0614">Plasmid</keyword>
<reference evidence="2" key="1">
    <citation type="submission" date="2015-04" db="EMBL/GenBank/DDBJ databases">
        <title>Physiological reanalysis, assessment of diazotrophy, and genome sequences of multiple isolates of Streptomyces thermoautotrophicus.</title>
        <authorList>
            <person name="MacKellar D.C."/>
            <person name="Lieber L."/>
            <person name="Norman J."/>
            <person name="Bolger A."/>
            <person name="Tobin C."/>
            <person name="Murray J.W."/>
            <person name="Chang R."/>
            <person name="Ford T."/>
            <person name="Nguyen P.Q."/>
            <person name="Woodward J."/>
            <person name="Permingeat H."/>
            <person name="Joshi N.S."/>
            <person name="Silver P.A."/>
            <person name="Usadel B."/>
            <person name="Rutherford A.W."/>
            <person name="Friesen M."/>
            <person name="Prell J."/>
        </authorList>
    </citation>
    <scope>NUCLEOTIDE SEQUENCE [LARGE SCALE GENOMIC DNA]</scope>
    <source>
        <strain evidence="2">H1</strain>
    </source>
</reference>
<comment type="caution">
    <text evidence="1">The sequence shown here is derived from an EMBL/GenBank/DDBJ whole genome shotgun (WGS) entry which is preliminary data.</text>
</comment>
<name>A0A132MHR3_9ACTN</name>
<protein>
    <recommendedName>
        <fullName evidence="3">Tail sheath protein</fullName>
    </recommendedName>
</protein>
<keyword evidence="2" id="KW-1185">Reference proteome</keyword>
<dbReference type="EMBL" id="LAXD01000002">
    <property type="protein sequence ID" value="KWW97400.1"/>
    <property type="molecule type" value="Genomic_DNA"/>
</dbReference>
<dbReference type="PANTHER" id="PTHR35861">
    <property type="match status" value="1"/>
</dbReference>
<evidence type="ECO:0008006" key="3">
    <source>
        <dbReference type="Google" id="ProtNLM"/>
    </source>
</evidence>
<dbReference type="PANTHER" id="PTHR35861:SF1">
    <property type="entry name" value="PHAGE TAIL SHEATH PROTEIN"/>
    <property type="match status" value="1"/>
</dbReference>
<proteinExistence type="predicted"/>
<dbReference type="Proteomes" id="UP000070188">
    <property type="component" value="Unassembled WGS sequence"/>
</dbReference>
<dbReference type="Gene3D" id="3.40.50.11780">
    <property type="match status" value="1"/>
</dbReference>
<evidence type="ECO:0000313" key="1">
    <source>
        <dbReference type="EMBL" id="KWW97400.1"/>
    </source>
</evidence>
<dbReference type="AlphaFoldDB" id="A0A132MHR3"/>
<dbReference type="RefSeq" id="WP_066892455.1">
    <property type="nucleotide sequence ID" value="NZ_LAXD01000002.1"/>
</dbReference>
<dbReference type="OrthoDB" id="5182706at2"/>
<dbReference type="PATRIC" id="fig|1469144.10.peg.48"/>
<geneLocation type="plasmid" evidence="1">
    <name>unnamed</name>
</geneLocation>
<gene>
    <name evidence="1" type="ORF">LI90_4372</name>
</gene>
<evidence type="ECO:0000313" key="2">
    <source>
        <dbReference type="Proteomes" id="UP000070188"/>
    </source>
</evidence>
<sequence length="485" mass="50754">MPGVIVRTATRSGPSTGLAPESARYFVAGLTERGSTTEPVRVRSMAEYEQMLGARVPYGTLYDDLKTYFEEGGAEAYVARVVGPAATVGKLTLNDRAGTPAPTLDIEAASPGAWSADLSVEVANGTAAGTYKLLVYWRGERVETWDNLTTPADAVTALAGSAWVRAKDKGSPSSPPDNQPAILARTPLSAGDDDRAAVTATHVTDALARFGPELGSGAVACPGYTSAQVGEAVIAHCKANRRIGLLATAQSATVQDALNAAAEITADGEHAGLFYPWITVPDGASGTRTISPEGYVAACRARAHTRVGPWRAPAGEIAQARYVLGPSVELTRAEGDQLDEGRVSAIRRIVGTTRLYGWRSLSADTANYGLLIGRDMLNYLAVEAERLLESFVFETIDGKGQMLGRVQSTLVGLLDPIRQAGGLYERIDDAGAVLDPGYSVDVGPAVNTVQSLAANEVRAVVAVRVSPVGTLIDLTITKAALTASV</sequence>
<organism evidence="1 2">
    <name type="scientific">Carbonactinospora thermoautotrophica</name>
    <dbReference type="NCBI Taxonomy" id="1469144"/>
    <lineage>
        <taxon>Bacteria</taxon>
        <taxon>Bacillati</taxon>
        <taxon>Actinomycetota</taxon>
        <taxon>Actinomycetes</taxon>
        <taxon>Kitasatosporales</taxon>
        <taxon>Carbonactinosporaceae</taxon>
        <taxon>Carbonactinospora</taxon>
    </lineage>
</organism>
<dbReference type="InterPro" id="IPR052042">
    <property type="entry name" value="Tail_sheath_structural"/>
</dbReference>
<accession>A0A132MHR3</accession>